<proteinExistence type="predicted"/>
<gene>
    <name evidence="1" type="ORF">HPB50_003283</name>
</gene>
<evidence type="ECO:0000313" key="1">
    <source>
        <dbReference type="EMBL" id="KAH6944459.1"/>
    </source>
</evidence>
<dbReference type="EMBL" id="CM023481">
    <property type="protein sequence ID" value="KAH6944459.1"/>
    <property type="molecule type" value="Genomic_DNA"/>
</dbReference>
<protein>
    <submittedName>
        <fullName evidence="1">Uncharacterized protein</fullName>
    </submittedName>
</protein>
<reference evidence="1" key="1">
    <citation type="submission" date="2020-05" db="EMBL/GenBank/DDBJ databases">
        <title>Large-scale comparative analyses of tick genomes elucidate their genetic diversity and vector capacities.</title>
        <authorList>
            <person name="Jia N."/>
            <person name="Wang J."/>
            <person name="Shi W."/>
            <person name="Du L."/>
            <person name="Sun Y."/>
            <person name="Zhan W."/>
            <person name="Jiang J."/>
            <person name="Wang Q."/>
            <person name="Zhang B."/>
            <person name="Ji P."/>
            <person name="Sakyi L.B."/>
            <person name="Cui X."/>
            <person name="Yuan T."/>
            <person name="Jiang B."/>
            <person name="Yang W."/>
            <person name="Lam T.T.-Y."/>
            <person name="Chang Q."/>
            <person name="Ding S."/>
            <person name="Wang X."/>
            <person name="Zhu J."/>
            <person name="Ruan X."/>
            <person name="Zhao L."/>
            <person name="Wei J."/>
            <person name="Que T."/>
            <person name="Du C."/>
            <person name="Cheng J."/>
            <person name="Dai P."/>
            <person name="Han X."/>
            <person name="Huang E."/>
            <person name="Gao Y."/>
            <person name="Liu J."/>
            <person name="Shao H."/>
            <person name="Ye R."/>
            <person name="Li L."/>
            <person name="Wei W."/>
            <person name="Wang X."/>
            <person name="Wang C."/>
            <person name="Yang T."/>
            <person name="Huo Q."/>
            <person name="Li W."/>
            <person name="Guo W."/>
            <person name="Chen H."/>
            <person name="Zhou L."/>
            <person name="Ni X."/>
            <person name="Tian J."/>
            <person name="Zhou Y."/>
            <person name="Sheng Y."/>
            <person name="Liu T."/>
            <person name="Pan Y."/>
            <person name="Xia L."/>
            <person name="Li J."/>
            <person name="Zhao F."/>
            <person name="Cao W."/>
        </authorList>
    </citation>
    <scope>NUCLEOTIDE SEQUENCE</scope>
    <source>
        <strain evidence="1">Hyas-2018</strain>
    </source>
</reference>
<comment type="caution">
    <text evidence="1">The sequence shown here is derived from an EMBL/GenBank/DDBJ whole genome shotgun (WGS) entry which is preliminary data.</text>
</comment>
<evidence type="ECO:0000313" key="2">
    <source>
        <dbReference type="Proteomes" id="UP000821845"/>
    </source>
</evidence>
<keyword evidence="2" id="KW-1185">Reference proteome</keyword>
<sequence length="1278" mass="139525">MSSSVCRLEMNFERFDVESSTDCEYDYLDIDGQRLCGIFSRNTTGMYDFEENEKHLHFHSDAANSRPGFQIRLRQVECVDEDDAQSPRPPPFRPLQSGFTTSTLGVGGGSQHLEHHKCDKILTNRLFDVRSPNYPGGYPPHLDCKYIVFQASRDICSVEFTFIDFDVDKDNECLSDFLEIDGERVCGVLPPGSKRLVHFSSSQMVFRFRSDQSGSRPGFHIKARQVECGSRLPPVTGIEKAPALGVPCMYEFCDQSGVFYSQGFPGPYPNQMSCTYRVIAAAPDRCRVELSFIQFNLHSNNRPDGQCGADFMEINGVRYCNRQLEGQIRILDFKGPRRSVTMHFISNDQDAGKGFLGFYKQLACPTGDGGDGRPTLSPGGGPPELYHPKPYPHPPDSQDVATKRQQHQHQPPSCDRLYALEEFELESPGYPGPYRPGLDCRYFIRRHSDAVCALLITFDAFDLEYSAGCHNDYLELSGHKICGQVPAGKTKQLPLRDFQTAFRFHSNEAVENRGFMLRVRQVTCGDDGSGGSLYDRGSSPPQYPHHPALGAGAPPPAGGHPLGPAMFAPSGDPTFYPPSRGLPGGAPPPALGPPTLGGAPLGPPTYPLAPQPSPSGGGPGRGQCDRALNEPYFELRSADLGSGNLDCRFIVRRRGPDQCRLELLFIRFDVDCNQDQFRVQDVQICGRLDHYSTRTYDFEGPELYLYYHTRSGGRASDFLIKGRQKGCAESGMPPASIPGGHLGPAMPGRDISHPRHQGPPSYPPPSPPVSYQPPPPSVGGLPPSVGTGRDPHSLPPRYHPQPPSHSVGGTGGYPPSAHYPPPSSHMLGGSGQPPSGHYGPPSHYPPPAPPSHYAPPAPAPYYPTPPHGAPPEPRGGYRPDHQGGGAHFAHPPSHHRPPIDRPPQGSPHPGMPWAPPSSSGRLSSHGRPPGSPAGGAPPYPRPGPGQGPARPAGDCDQTFTALEMTVQSPNFPGPYPARTICRYVVRRYDSATCALEVLFTRFDMEHNPDCQYEHLEVDGRKLCGTLPENSVQKVLVFRSDQGSPRQGFSIRIRQVTDCAGASSWMPGQDKAVPPVPPNPLCDYCQREPRGQLSSPNYPQPYGPNARCTYRLEPVPGHCHVEMYFHHFDVESSPGCMKDYLEVDKTQRHCGNDLNKAIRKFPFPDGPSPEIRILFMTDGYGGGKGFHLEYRQLPCKSAQPTSSNGDGGSNGQGSSSTGNGEGGSSAPVGTSAVASSDRKLHWVKGFREKPGIVTASIFVENRANVTNNNRFLRDNKKAS</sequence>
<name>A0ACB7TE72_HYAAI</name>
<accession>A0ACB7TE72</accession>
<dbReference type="Proteomes" id="UP000821845">
    <property type="component" value="Chromosome 1"/>
</dbReference>
<organism evidence="1 2">
    <name type="scientific">Hyalomma asiaticum</name>
    <name type="common">Tick</name>
    <dbReference type="NCBI Taxonomy" id="266040"/>
    <lineage>
        <taxon>Eukaryota</taxon>
        <taxon>Metazoa</taxon>
        <taxon>Ecdysozoa</taxon>
        <taxon>Arthropoda</taxon>
        <taxon>Chelicerata</taxon>
        <taxon>Arachnida</taxon>
        <taxon>Acari</taxon>
        <taxon>Parasitiformes</taxon>
        <taxon>Ixodida</taxon>
        <taxon>Ixodoidea</taxon>
        <taxon>Ixodidae</taxon>
        <taxon>Hyalomminae</taxon>
        <taxon>Hyalomma</taxon>
    </lineage>
</organism>